<organism evidence="6 7">
    <name type="scientific">Symplocastrum torsivum CPER-KK1</name>
    <dbReference type="NCBI Taxonomy" id="450513"/>
    <lineage>
        <taxon>Bacteria</taxon>
        <taxon>Bacillati</taxon>
        <taxon>Cyanobacteriota</taxon>
        <taxon>Cyanophyceae</taxon>
        <taxon>Oscillatoriophycideae</taxon>
        <taxon>Oscillatoriales</taxon>
        <taxon>Microcoleaceae</taxon>
        <taxon>Symplocastrum</taxon>
    </lineage>
</organism>
<dbReference type="PANTHER" id="PTHR37326">
    <property type="entry name" value="BLL3975 PROTEIN"/>
    <property type="match status" value="1"/>
</dbReference>
<evidence type="ECO:0000256" key="3">
    <source>
        <dbReference type="ARBA" id="ARBA00022801"/>
    </source>
</evidence>
<dbReference type="Gene3D" id="2.40.50.100">
    <property type="match status" value="1"/>
</dbReference>
<dbReference type="Gene3D" id="3.40.630.10">
    <property type="entry name" value="Zn peptidases"/>
    <property type="match status" value="1"/>
</dbReference>
<sequence>MIPTISTIPIQHLASGDRLSIQVYKFIGAQAGKKAYLQANLHGAEIVGNAIIHQLIEFLMTLDATQLTGEIWLVPVCNPLSTNQRTHFFSTGRYNIYDGKDWNRIFWDYEKECDDLEEFAKSQVYLDPAEIRQNYLKRIQFGLKKQFEKIQSPTGLPFNERYRYHLQSLCFDANYVIDIHSSSNQAIDYLYCFQSREETAKAFLLNYGILMSEYDGHTFDEAFIKPWLELKKKLVEFGKTIQFDIESWTLECGSGMQMNRESVKRGIQGIKNYLAQKEILKIPGFPIAKTAEHEIKFTIKSQVKQYYAPSGGMIQSRVELGSSIQAGQLLYQILTFNKNGELPVLIDICAEAEGLVYDVSTNYAANEGEYVLSVL</sequence>
<evidence type="ECO:0000256" key="2">
    <source>
        <dbReference type="ARBA" id="ARBA00022723"/>
    </source>
</evidence>
<evidence type="ECO:0000256" key="1">
    <source>
        <dbReference type="ARBA" id="ARBA00001947"/>
    </source>
</evidence>
<comment type="cofactor">
    <cofactor evidence="1">
        <name>Zn(2+)</name>
        <dbReference type="ChEBI" id="CHEBI:29105"/>
    </cofactor>
</comment>
<name>A0A951UBQ1_9CYAN</name>
<dbReference type="GO" id="GO:0016788">
    <property type="term" value="F:hydrolase activity, acting on ester bonds"/>
    <property type="evidence" value="ECO:0007669"/>
    <property type="project" value="InterPro"/>
</dbReference>
<evidence type="ECO:0000259" key="5">
    <source>
        <dbReference type="Pfam" id="PF24827"/>
    </source>
</evidence>
<protein>
    <submittedName>
        <fullName evidence="6">Succinylglutamate desuccinylase/aspartoacylase family protein</fullName>
    </submittedName>
</protein>
<evidence type="ECO:0000256" key="4">
    <source>
        <dbReference type="ARBA" id="ARBA00022833"/>
    </source>
</evidence>
<comment type="caution">
    <text evidence="6">The sequence shown here is derived from an EMBL/GenBank/DDBJ whole genome shotgun (WGS) entry which is preliminary data.</text>
</comment>
<reference evidence="6" key="1">
    <citation type="submission" date="2021-05" db="EMBL/GenBank/DDBJ databases">
        <authorList>
            <person name="Pietrasiak N."/>
            <person name="Ward R."/>
            <person name="Stajich J.E."/>
            <person name="Kurbessoian T."/>
        </authorList>
    </citation>
    <scope>NUCLEOTIDE SEQUENCE</scope>
    <source>
        <strain evidence="6">CPER-KK1</strain>
    </source>
</reference>
<keyword evidence="3" id="KW-0378">Hydrolase</keyword>
<keyword evidence="4" id="KW-0862">Zinc</keyword>
<dbReference type="InterPro" id="IPR053138">
    <property type="entry name" value="N-alpha-Ac-DABA_deacetylase"/>
</dbReference>
<dbReference type="AlphaFoldDB" id="A0A951UBQ1"/>
<reference evidence="6" key="2">
    <citation type="journal article" date="2022" name="Microbiol. Resour. Announc.">
        <title>Metagenome Sequencing to Explore Phylogenomics of Terrestrial Cyanobacteria.</title>
        <authorList>
            <person name="Ward R.D."/>
            <person name="Stajich J.E."/>
            <person name="Johansen J.R."/>
            <person name="Huntemann M."/>
            <person name="Clum A."/>
            <person name="Foster B."/>
            <person name="Foster B."/>
            <person name="Roux S."/>
            <person name="Palaniappan K."/>
            <person name="Varghese N."/>
            <person name="Mukherjee S."/>
            <person name="Reddy T.B.K."/>
            <person name="Daum C."/>
            <person name="Copeland A."/>
            <person name="Chen I.A."/>
            <person name="Ivanova N.N."/>
            <person name="Kyrpides N.C."/>
            <person name="Shapiro N."/>
            <person name="Eloe-Fadrosh E.A."/>
            <person name="Pietrasiak N."/>
        </authorList>
    </citation>
    <scope>NUCLEOTIDE SEQUENCE</scope>
    <source>
        <strain evidence="6">CPER-KK1</strain>
    </source>
</reference>
<accession>A0A951UBQ1</accession>
<gene>
    <name evidence="6" type="ORF">KME25_15825</name>
</gene>
<dbReference type="InterPro" id="IPR055438">
    <property type="entry name" value="AstE_AspA_cat"/>
</dbReference>
<dbReference type="PANTHER" id="PTHR37326:SF1">
    <property type="entry name" value="BLL3975 PROTEIN"/>
    <property type="match status" value="1"/>
</dbReference>
<evidence type="ECO:0000313" key="7">
    <source>
        <dbReference type="Proteomes" id="UP000753908"/>
    </source>
</evidence>
<dbReference type="Proteomes" id="UP000753908">
    <property type="component" value="Unassembled WGS sequence"/>
</dbReference>
<dbReference type="EMBL" id="JAHHIF010000019">
    <property type="protein sequence ID" value="MBW4545896.1"/>
    <property type="molecule type" value="Genomic_DNA"/>
</dbReference>
<evidence type="ECO:0000313" key="6">
    <source>
        <dbReference type="EMBL" id="MBW4545896.1"/>
    </source>
</evidence>
<keyword evidence="2" id="KW-0479">Metal-binding</keyword>
<dbReference type="Pfam" id="PF24827">
    <property type="entry name" value="AstE_AspA_cat"/>
    <property type="match status" value="1"/>
</dbReference>
<dbReference type="SUPFAM" id="SSF53187">
    <property type="entry name" value="Zn-dependent exopeptidases"/>
    <property type="match status" value="1"/>
</dbReference>
<dbReference type="GO" id="GO:0046872">
    <property type="term" value="F:metal ion binding"/>
    <property type="evidence" value="ECO:0007669"/>
    <property type="project" value="UniProtKB-KW"/>
</dbReference>
<feature type="domain" description="Succinylglutamate desuccinylase/Aspartoacylase catalytic" evidence="5">
    <location>
        <begin position="31"/>
        <end position="112"/>
    </location>
</feature>
<proteinExistence type="predicted"/>